<comment type="similarity">
    <text evidence="2">Belongs to the mitochondrion-specific ribosomal protein mS23 family.</text>
</comment>
<protein>
    <recommendedName>
        <fullName evidence="6">Small ribosomal subunit protein mS23</fullName>
    </recommendedName>
    <alternativeName>
        <fullName evidence="7">37S ribosomal protein S25, mitochondrial</fullName>
    </alternativeName>
</protein>
<evidence type="ECO:0000256" key="5">
    <source>
        <dbReference type="ARBA" id="ARBA00023274"/>
    </source>
</evidence>
<evidence type="ECO:0000256" key="8">
    <source>
        <dbReference type="SAM" id="MobiDB-lite"/>
    </source>
</evidence>
<proteinExistence type="inferred from homology"/>
<comment type="subcellular location">
    <subcellularLocation>
        <location evidence="1">Mitochondrion</location>
    </subcellularLocation>
</comment>
<sequence length="295" mass="33554">MPRRFPTQVHQQVSRLLKAEYLQKTPVWYQAVLEFPPLPLPPKAPPARAQYDLPPAKRPFAEPARQSSKKTSPHKVAPESIHYVEDDIRRQFFRDHPFESFRPVSIVERGGVADEHPIQGKAWARLRQRGRNPSPDDAIKYAVTLFHHHDNITLSEAYARAVAQFRALRAEHQTATTFATMEADHLAGRAPGTWGPTEVEHAFAKEQKSLESWDRDPDMDEGSIAARKRWKMIAEKRATEPAENKWEAGKAYVRKRETGARPDYSLEAFRAQTVARAEATAEEAKAVQPPPRASF</sequence>
<evidence type="ECO:0000256" key="3">
    <source>
        <dbReference type="ARBA" id="ARBA00022980"/>
    </source>
</evidence>
<dbReference type="AlphaFoldDB" id="A0A5C3R1B8"/>
<gene>
    <name evidence="9" type="ORF">BDV98DRAFT_498506</name>
</gene>
<evidence type="ECO:0000313" key="9">
    <source>
        <dbReference type="EMBL" id="TFL06379.1"/>
    </source>
</evidence>
<keyword evidence="4" id="KW-0496">Mitochondrion</keyword>
<dbReference type="GO" id="GO:0003735">
    <property type="term" value="F:structural constituent of ribosome"/>
    <property type="evidence" value="ECO:0007669"/>
    <property type="project" value="InterPro"/>
</dbReference>
<evidence type="ECO:0000256" key="4">
    <source>
        <dbReference type="ARBA" id="ARBA00023128"/>
    </source>
</evidence>
<dbReference type="STRING" id="1884261.A0A5C3R1B8"/>
<evidence type="ECO:0000256" key="7">
    <source>
        <dbReference type="ARBA" id="ARBA00035421"/>
    </source>
</evidence>
<dbReference type="Proteomes" id="UP000305067">
    <property type="component" value="Unassembled WGS sequence"/>
</dbReference>
<organism evidence="9 10">
    <name type="scientific">Pterulicium gracile</name>
    <dbReference type="NCBI Taxonomy" id="1884261"/>
    <lineage>
        <taxon>Eukaryota</taxon>
        <taxon>Fungi</taxon>
        <taxon>Dikarya</taxon>
        <taxon>Basidiomycota</taxon>
        <taxon>Agaricomycotina</taxon>
        <taxon>Agaricomycetes</taxon>
        <taxon>Agaricomycetidae</taxon>
        <taxon>Agaricales</taxon>
        <taxon>Pleurotineae</taxon>
        <taxon>Pterulaceae</taxon>
        <taxon>Pterulicium</taxon>
    </lineage>
</organism>
<dbReference type="PANTHER" id="PTHR37799:SF1">
    <property type="entry name" value="SMALL RIBOSOMAL SUBUNIT PROTEIN MS23"/>
    <property type="match status" value="1"/>
</dbReference>
<keyword evidence="5" id="KW-0687">Ribonucleoprotein</keyword>
<dbReference type="OrthoDB" id="5542239at2759"/>
<name>A0A5C3R1B8_9AGAR</name>
<dbReference type="GO" id="GO:0005763">
    <property type="term" value="C:mitochondrial small ribosomal subunit"/>
    <property type="evidence" value="ECO:0007669"/>
    <property type="project" value="InterPro"/>
</dbReference>
<dbReference type="PANTHER" id="PTHR37799">
    <property type="entry name" value="37S RIBOSOMAL PROTEIN S25, MITOCHONDRIAL"/>
    <property type="match status" value="1"/>
</dbReference>
<reference evidence="9 10" key="1">
    <citation type="journal article" date="2019" name="Nat. Ecol. Evol.">
        <title>Megaphylogeny resolves global patterns of mushroom evolution.</title>
        <authorList>
            <person name="Varga T."/>
            <person name="Krizsan K."/>
            <person name="Foldi C."/>
            <person name="Dima B."/>
            <person name="Sanchez-Garcia M."/>
            <person name="Sanchez-Ramirez S."/>
            <person name="Szollosi G.J."/>
            <person name="Szarkandi J.G."/>
            <person name="Papp V."/>
            <person name="Albert L."/>
            <person name="Andreopoulos W."/>
            <person name="Angelini C."/>
            <person name="Antonin V."/>
            <person name="Barry K.W."/>
            <person name="Bougher N.L."/>
            <person name="Buchanan P."/>
            <person name="Buyck B."/>
            <person name="Bense V."/>
            <person name="Catcheside P."/>
            <person name="Chovatia M."/>
            <person name="Cooper J."/>
            <person name="Damon W."/>
            <person name="Desjardin D."/>
            <person name="Finy P."/>
            <person name="Geml J."/>
            <person name="Haridas S."/>
            <person name="Hughes K."/>
            <person name="Justo A."/>
            <person name="Karasinski D."/>
            <person name="Kautmanova I."/>
            <person name="Kiss B."/>
            <person name="Kocsube S."/>
            <person name="Kotiranta H."/>
            <person name="LaButti K.M."/>
            <person name="Lechner B.E."/>
            <person name="Liimatainen K."/>
            <person name="Lipzen A."/>
            <person name="Lukacs Z."/>
            <person name="Mihaltcheva S."/>
            <person name="Morgado L.N."/>
            <person name="Niskanen T."/>
            <person name="Noordeloos M.E."/>
            <person name="Ohm R.A."/>
            <person name="Ortiz-Santana B."/>
            <person name="Ovrebo C."/>
            <person name="Racz N."/>
            <person name="Riley R."/>
            <person name="Savchenko A."/>
            <person name="Shiryaev A."/>
            <person name="Soop K."/>
            <person name="Spirin V."/>
            <person name="Szebenyi C."/>
            <person name="Tomsovsky M."/>
            <person name="Tulloss R.E."/>
            <person name="Uehling J."/>
            <person name="Grigoriev I.V."/>
            <person name="Vagvolgyi C."/>
            <person name="Papp T."/>
            <person name="Martin F.M."/>
            <person name="Miettinen O."/>
            <person name="Hibbett D.S."/>
            <person name="Nagy L.G."/>
        </authorList>
    </citation>
    <scope>NUCLEOTIDE SEQUENCE [LARGE SCALE GENOMIC DNA]</scope>
    <source>
        <strain evidence="9 10">CBS 309.79</strain>
    </source>
</reference>
<keyword evidence="10" id="KW-1185">Reference proteome</keyword>
<evidence type="ECO:0000313" key="10">
    <source>
        <dbReference type="Proteomes" id="UP000305067"/>
    </source>
</evidence>
<evidence type="ECO:0000256" key="1">
    <source>
        <dbReference type="ARBA" id="ARBA00004173"/>
    </source>
</evidence>
<dbReference type="Pfam" id="PF13741">
    <property type="entry name" value="MRP-S25"/>
    <property type="match status" value="1"/>
</dbReference>
<evidence type="ECO:0000256" key="6">
    <source>
        <dbReference type="ARBA" id="ARBA00035137"/>
    </source>
</evidence>
<accession>A0A5C3R1B8</accession>
<keyword evidence="3 9" id="KW-0689">Ribosomal protein</keyword>
<dbReference type="EMBL" id="ML178815">
    <property type="protein sequence ID" value="TFL06379.1"/>
    <property type="molecule type" value="Genomic_DNA"/>
</dbReference>
<evidence type="ECO:0000256" key="2">
    <source>
        <dbReference type="ARBA" id="ARBA00009864"/>
    </source>
</evidence>
<dbReference type="InterPro" id="IPR016939">
    <property type="entry name" value="Ribosomal_mS23_fun"/>
</dbReference>
<feature type="region of interest" description="Disordered" evidence="8">
    <location>
        <begin position="44"/>
        <end position="77"/>
    </location>
</feature>